<dbReference type="SUPFAM" id="SSF55729">
    <property type="entry name" value="Acyl-CoA N-acyltransferases (Nat)"/>
    <property type="match status" value="1"/>
</dbReference>
<reference evidence="3" key="1">
    <citation type="submission" date="2021-05" db="EMBL/GenBank/DDBJ databases">
        <title>Energy efficiency and biological interactions define the core microbiome of deep oligotrophic groundwater.</title>
        <authorList>
            <person name="Mehrshad M."/>
            <person name="Lopez-Fernandez M."/>
            <person name="Bell E."/>
            <person name="Bernier-Latmani R."/>
            <person name="Bertilsson S."/>
            <person name="Dopson M."/>
        </authorList>
    </citation>
    <scope>NUCLEOTIDE SEQUENCE</scope>
    <source>
        <strain evidence="3">Modern_marine.mb.64</strain>
    </source>
</reference>
<proteinExistence type="predicted"/>
<gene>
    <name evidence="3" type="ORF">KJ970_15200</name>
</gene>
<feature type="compositionally biased region" description="Basic residues" evidence="1">
    <location>
        <begin position="181"/>
        <end position="196"/>
    </location>
</feature>
<dbReference type="CDD" id="cd04301">
    <property type="entry name" value="NAT_SF"/>
    <property type="match status" value="1"/>
</dbReference>
<dbReference type="Pfam" id="PF00583">
    <property type="entry name" value="Acetyltransf_1"/>
    <property type="match status" value="1"/>
</dbReference>
<evidence type="ECO:0000256" key="1">
    <source>
        <dbReference type="SAM" id="MobiDB-lite"/>
    </source>
</evidence>
<organism evidence="3 4">
    <name type="scientific">Eiseniibacteriota bacterium</name>
    <dbReference type="NCBI Taxonomy" id="2212470"/>
    <lineage>
        <taxon>Bacteria</taxon>
        <taxon>Candidatus Eiseniibacteriota</taxon>
    </lineage>
</organism>
<feature type="region of interest" description="Disordered" evidence="1">
    <location>
        <begin position="174"/>
        <end position="203"/>
    </location>
</feature>
<evidence type="ECO:0000313" key="3">
    <source>
        <dbReference type="EMBL" id="MBU2692268.1"/>
    </source>
</evidence>
<evidence type="ECO:0000313" key="4">
    <source>
        <dbReference type="Proteomes" id="UP000777784"/>
    </source>
</evidence>
<dbReference type="Proteomes" id="UP000777784">
    <property type="component" value="Unassembled WGS sequence"/>
</dbReference>
<dbReference type="Gene3D" id="3.40.630.30">
    <property type="match status" value="1"/>
</dbReference>
<protein>
    <submittedName>
        <fullName evidence="3">GNAT family N-acetyltransferase</fullName>
    </submittedName>
</protein>
<name>A0A948RWF7_UNCEI</name>
<dbReference type="InterPro" id="IPR016181">
    <property type="entry name" value="Acyl_CoA_acyltransferase"/>
</dbReference>
<accession>A0A948RWF7</accession>
<feature type="domain" description="N-acetyltransferase" evidence="2">
    <location>
        <begin position="3"/>
        <end position="191"/>
    </location>
</feature>
<dbReference type="InterPro" id="IPR000182">
    <property type="entry name" value="GNAT_dom"/>
</dbReference>
<dbReference type="GO" id="GO:0016747">
    <property type="term" value="F:acyltransferase activity, transferring groups other than amino-acyl groups"/>
    <property type="evidence" value="ECO:0007669"/>
    <property type="project" value="InterPro"/>
</dbReference>
<dbReference type="PROSITE" id="PS51186">
    <property type="entry name" value="GNAT"/>
    <property type="match status" value="1"/>
</dbReference>
<dbReference type="AlphaFoldDB" id="A0A948RWF7"/>
<evidence type="ECO:0000259" key="2">
    <source>
        <dbReference type="PROSITE" id="PS51186"/>
    </source>
</evidence>
<dbReference type="EMBL" id="JAHJDP010000087">
    <property type="protein sequence ID" value="MBU2692268.1"/>
    <property type="molecule type" value="Genomic_DNA"/>
</dbReference>
<sequence>MNLATAELTPKLWPQVELLFGKTGACGGCWCQAWRIEKGEDWKKVKGAVAKERMRSGILNGTTLGIIAFDGKKPIGWCTFGPRDSFSRLNRARTLKCTDSSQVWSLPCFFVIRGYRERGVARAMLKQALKAMTAKGARIAEGYPSKPNKDGKYIAAFSWTGTISLFEKAGFTTAGNEQGSKRRVRKQLRPPAKRKGARDGRGG</sequence>
<comment type="caution">
    <text evidence="3">The sequence shown here is derived from an EMBL/GenBank/DDBJ whole genome shotgun (WGS) entry which is preliminary data.</text>
</comment>